<evidence type="ECO:0000313" key="2">
    <source>
        <dbReference type="Proteomes" id="UP001272987"/>
    </source>
</evidence>
<protein>
    <recommendedName>
        <fullName evidence="3">IclR-ED domain-containing protein</fullName>
    </recommendedName>
</protein>
<proteinExistence type="predicted"/>
<evidence type="ECO:0000313" key="1">
    <source>
        <dbReference type="EMBL" id="MDX3022912.1"/>
    </source>
</evidence>
<gene>
    <name evidence="1" type="ORF">PV666_34285</name>
</gene>
<keyword evidence="2" id="KW-1185">Reference proteome</keyword>
<accession>A0ABU4M6W6</accession>
<comment type="caution">
    <text evidence="1">The sequence shown here is derived from an EMBL/GenBank/DDBJ whole genome shotgun (WGS) entry which is preliminary data.</text>
</comment>
<organism evidence="1 2">
    <name type="scientific">Streptomyces acidiscabies</name>
    <dbReference type="NCBI Taxonomy" id="42234"/>
    <lineage>
        <taxon>Bacteria</taxon>
        <taxon>Bacillati</taxon>
        <taxon>Actinomycetota</taxon>
        <taxon>Actinomycetes</taxon>
        <taxon>Kitasatosporales</taxon>
        <taxon>Streptomycetaceae</taxon>
        <taxon>Streptomyces</taxon>
    </lineage>
</organism>
<dbReference type="Proteomes" id="UP001272987">
    <property type="component" value="Unassembled WGS sequence"/>
</dbReference>
<dbReference type="RefSeq" id="WP_319167036.1">
    <property type="nucleotide sequence ID" value="NZ_JARAWP010000023.1"/>
</dbReference>
<dbReference type="EMBL" id="JARAWP010000023">
    <property type="protein sequence ID" value="MDX3022912.1"/>
    <property type="molecule type" value="Genomic_DNA"/>
</dbReference>
<name>A0ABU4M6W6_9ACTN</name>
<sequence>MLLIPCRGQLGDRLITPEAEAAIFARADELNARIAEILKRYS</sequence>
<evidence type="ECO:0008006" key="3">
    <source>
        <dbReference type="Google" id="ProtNLM"/>
    </source>
</evidence>
<reference evidence="1 2" key="1">
    <citation type="journal article" date="2023" name="Microb. Genom.">
        <title>Mesoterricola silvestris gen. nov., sp. nov., Mesoterricola sediminis sp. nov., Geothrix oryzae sp. nov., Geothrix edaphica sp. nov., Geothrix rubra sp. nov., and Geothrix limicola sp. nov., six novel members of Acidobacteriota isolated from soils.</title>
        <authorList>
            <person name="Weisberg A.J."/>
            <person name="Pearce E."/>
            <person name="Kramer C.G."/>
            <person name="Chang J.H."/>
            <person name="Clarke C.R."/>
        </authorList>
    </citation>
    <scope>NUCLEOTIDE SEQUENCE [LARGE SCALE GENOMIC DNA]</scope>
    <source>
        <strain evidence="1 2">NB05-1H</strain>
    </source>
</reference>